<dbReference type="SUPFAM" id="SSF56672">
    <property type="entry name" value="DNA/RNA polymerases"/>
    <property type="match status" value="1"/>
</dbReference>
<feature type="non-terminal residue" evidence="2">
    <location>
        <position position="1"/>
    </location>
</feature>
<dbReference type="Gene3D" id="3.10.20.370">
    <property type="match status" value="1"/>
</dbReference>
<sequence length="98" mass="11088">MTDRSAGIAISIFAKGEVFQDFKKFLASPPVLAKSIKGHDLWLYLVMSKHAINAVVVQEQGKIQDLVYYISKVLQEVETQYQMIEKFVLALITSAQRL</sequence>
<dbReference type="InterPro" id="IPR041577">
    <property type="entry name" value="RT_RNaseH_2"/>
</dbReference>
<protein>
    <recommendedName>
        <fullName evidence="1">Reverse transcriptase/retrotransposon-derived protein RNase H-like domain-containing protein</fullName>
    </recommendedName>
</protein>
<dbReference type="AlphaFoldDB" id="A0A371IID0"/>
<evidence type="ECO:0000313" key="3">
    <source>
        <dbReference type="Proteomes" id="UP000257109"/>
    </source>
</evidence>
<dbReference type="OrthoDB" id="1938451at2759"/>
<dbReference type="PANTHER" id="PTHR48475:SF1">
    <property type="entry name" value="RNASE H TYPE-1 DOMAIN-CONTAINING PROTEIN"/>
    <property type="match status" value="1"/>
</dbReference>
<proteinExistence type="predicted"/>
<reference evidence="2" key="1">
    <citation type="submission" date="2018-05" db="EMBL/GenBank/DDBJ databases">
        <title>Draft genome of Mucuna pruriens seed.</title>
        <authorList>
            <person name="Nnadi N.E."/>
            <person name="Vos R."/>
            <person name="Hasami M.H."/>
            <person name="Devisetty U.K."/>
            <person name="Aguiy J.C."/>
        </authorList>
    </citation>
    <scope>NUCLEOTIDE SEQUENCE [LARGE SCALE GENOMIC DNA]</scope>
    <source>
        <strain evidence="2">JCA_2017</strain>
    </source>
</reference>
<dbReference type="PANTHER" id="PTHR48475">
    <property type="entry name" value="RIBONUCLEASE H"/>
    <property type="match status" value="1"/>
</dbReference>
<keyword evidence="3" id="KW-1185">Reference proteome</keyword>
<organism evidence="2 3">
    <name type="scientific">Mucuna pruriens</name>
    <name type="common">Velvet bean</name>
    <name type="synonym">Dolichos pruriens</name>
    <dbReference type="NCBI Taxonomy" id="157652"/>
    <lineage>
        <taxon>Eukaryota</taxon>
        <taxon>Viridiplantae</taxon>
        <taxon>Streptophyta</taxon>
        <taxon>Embryophyta</taxon>
        <taxon>Tracheophyta</taxon>
        <taxon>Spermatophyta</taxon>
        <taxon>Magnoliopsida</taxon>
        <taxon>eudicotyledons</taxon>
        <taxon>Gunneridae</taxon>
        <taxon>Pentapetalae</taxon>
        <taxon>rosids</taxon>
        <taxon>fabids</taxon>
        <taxon>Fabales</taxon>
        <taxon>Fabaceae</taxon>
        <taxon>Papilionoideae</taxon>
        <taxon>50 kb inversion clade</taxon>
        <taxon>NPAAA clade</taxon>
        <taxon>indigoferoid/millettioid clade</taxon>
        <taxon>Phaseoleae</taxon>
        <taxon>Mucuna</taxon>
    </lineage>
</organism>
<accession>A0A371IID0</accession>
<evidence type="ECO:0000313" key="2">
    <source>
        <dbReference type="EMBL" id="RDY14817.1"/>
    </source>
</evidence>
<name>A0A371IID0_MUCPR</name>
<dbReference type="EMBL" id="QJKJ01000009">
    <property type="protein sequence ID" value="RDY14817.1"/>
    <property type="molecule type" value="Genomic_DNA"/>
</dbReference>
<comment type="caution">
    <text evidence="2">The sequence shown here is derived from an EMBL/GenBank/DDBJ whole genome shotgun (WGS) entry which is preliminary data.</text>
</comment>
<evidence type="ECO:0000259" key="1">
    <source>
        <dbReference type="Pfam" id="PF17919"/>
    </source>
</evidence>
<feature type="domain" description="Reverse transcriptase/retrotransposon-derived protein RNase H-like" evidence="1">
    <location>
        <begin position="17"/>
        <end position="96"/>
    </location>
</feature>
<dbReference type="Pfam" id="PF17919">
    <property type="entry name" value="RT_RNaseH_2"/>
    <property type="match status" value="1"/>
</dbReference>
<dbReference type="Proteomes" id="UP000257109">
    <property type="component" value="Unassembled WGS sequence"/>
</dbReference>
<dbReference type="InterPro" id="IPR043502">
    <property type="entry name" value="DNA/RNA_pol_sf"/>
</dbReference>
<gene>
    <name evidence="2" type="ORF">CR513_00052</name>
</gene>